<keyword evidence="3" id="KW-1185">Reference proteome</keyword>
<sequence length="71" mass="8271">MKTTKKGELALRNNTRRKEEREGVPLLRLAGKTEAYKVAPQQRCQTSHKLTDRVSQFPPGTTFCRIERQRE</sequence>
<gene>
    <name evidence="2" type="ORF">FQN60_004228</name>
</gene>
<proteinExistence type="predicted"/>
<feature type="region of interest" description="Disordered" evidence="1">
    <location>
        <begin position="1"/>
        <end position="22"/>
    </location>
</feature>
<name>A0A5J5CWM5_9PERO</name>
<dbReference type="AlphaFoldDB" id="A0A5J5CWM5"/>
<protein>
    <submittedName>
        <fullName evidence="2">Uncharacterized protein</fullName>
    </submittedName>
</protein>
<evidence type="ECO:0000256" key="1">
    <source>
        <dbReference type="SAM" id="MobiDB-lite"/>
    </source>
</evidence>
<evidence type="ECO:0000313" key="2">
    <source>
        <dbReference type="EMBL" id="KAA8585534.1"/>
    </source>
</evidence>
<organism evidence="2 3">
    <name type="scientific">Etheostoma spectabile</name>
    <name type="common">orangethroat darter</name>
    <dbReference type="NCBI Taxonomy" id="54343"/>
    <lineage>
        <taxon>Eukaryota</taxon>
        <taxon>Metazoa</taxon>
        <taxon>Chordata</taxon>
        <taxon>Craniata</taxon>
        <taxon>Vertebrata</taxon>
        <taxon>Euteleostomi</taxon>
        <taxon>Actinopterygii</taxon>
        <taxon>Neopterygii</taxon>
        <taxon>Teleostei</taxon>
        <taxon>Neoteleostei</taxon>
        <taxon>Acanthomorphata</taxon>
        <taxon>Eupercaria</taxon>
        <taxon>Perciformes</taxon>
        <taxon>Percoidei</taxon>
        <taxon>Percidae</taxon>
        <taxon>Etheostomatinae</taxon>
        <taxon>Etheostoma</taxon>
    </lineage>
</organism>
<comment type="caution">
    <text evidence="2">The sequence shown here is derived from an EMBL/GenBank/DDBJ whole genome shotgun (WGS) entry which is preliminary data.</text>
</comment>
<dbReference type="EMBL" id="VOFY01000015">
    <property type="protein sequence ID" value="KAA8585534.1"/>
    <property type="molecule type" value="Genomic_DNA"/>
</dbReference>
<dbReference type="Proteomes" id="UP000327493">
    <property type="component" value="Chromosome 15"/>
</dbReference>
<reference evidence="2 3" key="1">
    <citation type="submission" date="2019-08" db="EMBL/GenBank/DDBJ databases">
        <title>A chromosome-level genome assembly, high-density linkage maps, and genome scans reveal the genomic architecture of hybrid incompatibilities underlying speciation via character displacement in darters (Percidae: Etheostominae).</title>
        <authorList>
            <person name="Moran R.L."/>
            <person name="Catchen J.M."/>
            <person name="Fuller R.C."/>
        </authorList>
    </citation>
    <scope>NUCLEOTIDE SEQUENCE [LARGE SCALE GENOMIC DNA]</scope>
    <source>
        <strain evidence="2">EspeVRDwgs_2016</strain>
        <tissue evidence="2">Muscle</tissue>
    </source>
</reference>
<evidence type="ECO:0000313" key="3">
    <source>
        <dbReference type="Proteomes" id="UP000327493"/>
    </source>
</evidence>
<accession>A0A5J5CWM5</accession>